<feature type="domain" description="SEC7" evidence="7">
    <location>
        <begin position="6"/>
        <end position="112"/>
    </location>
</feature>
<protein>
    <recommendedName>
        <fullName evidence="10">Sec7-domain-containing protein</fullName>
    </recommendedName>
</protein>
<dbReference type="Gene3D" id="1.10.1000.11">
    <property type="entry name" value="Arf Nucleotide-binding Site Opener,domain 2"/>
    <property type="match status" value="1"/>
</dbReference>
<evidence type="ECO:0008006" key="10">
    <source>
        <dbReference type="Google" id="ProtNLM"/>
    </source>
</evidence>
<dbReference type="EMBL" id="MCFD01000012">
    <property type="protein sequence ID" value="ORX67485.1"/>
    <property type="molecule type" value="Genomic_DNA"/>
</dbReference>
<feature type="coiled-coil region" evidence="4">
    <location>
        <begin position="382"/>
        <end position="409"/>
    </location>
</feature>
<dbReference type="SUPFAM" id="SSF50729">
    <property type="entry name" value="PH domain-like"/>
    <property type="match status" value="1"/>
</dbReference>
<evidence type="ECO:0000256" key="4">
    <source>
        <dbReference type="SAM" id="Coils"/>
    </source>
</evidence>
<feature type="domain" description="PH" evidence="6">
    <location>
        <begin position="255"/>
        <end position="363"/>
    </location>
</feature>
<evidence type="ECO:0000256" key="3">
    <source>
        <dbReference type="ARBA" id="ARBA00023136"/>
    </source>
</evidence>
<keyword evidence="9" id="KW-1185">Reference proteome</keyword>
<dbReference type="STRING" id="61395.A0A1Y1W2I1"/>
<dbReference type="PROSITE" id="PS50190">
    <property type="entry name" value="SEC7"/>
    <property type="match status" value="1"/>
</dbReference>
<keyword evidence="2" id="KW-1003">Cell membrane</keyword>
<dbReference type="RefSeq" id="XP_040741372.1">
    <property type="nucleotide sequence ID" value="XM_040888238.1"/>
</dbReference>
<feature type="compositionally biased region" description="Basic and acidic residues" evidence="5">
    <location>
        <begin position="179"/>
        <end position="188"/>
    </location>
</feature>
<dbReference type="PROSITE" id="PS50003">
    <property type="entry name" value="PH_DOMAIN"/>
    <property type="match status" value="1"/>
</dbReference>
<dbReference type="Pfam" id="PF01369">
    <property type="entry name" value="Sec7"/>
    <property type="match status" value="1"/>
</dbReference>
<evidence type="ECO:0000259" key="7">
    <source>
        <dbReference type="PROSITE" id="PS50190"/>
    </source>
</evidence>
<dbReference type="PRINTS" id="PR00683">
    <property type="entry name" value="SPECTRINPH"/>
</dbReference>
<dbReference type="GO" id="GO:0032012">
    <property type="term" value="P:regulation of ARF protein signal transduction"/>
    <property type="evidence" value="ECO:0007669"/>
    <property type="project" value="InterPro"/>
</dbReference>
<comment type="subcellular location">
    <subcellularLocation>
        <location evidence="1">Cell membrane</location>
    </subcellularLocation>
</comment>
<dbReference type="InterPro" id="IPR001849">
    <property type="entry name" value="PH_domain"/>
</dbReference>
<dbReference type="Proteomes" id="UP000193922">
    <property type="component" value="Unassembled WGS sequence"/>
</dbReference>
<dbReference type="InterPro" id="IPR041681">
    <property type="entry name" value="PH_9"/>
</dbReference>
<dbReference type="AlphaFoldDB" id="A0A1Y1W2I1"/>
<dbReference type="OrthoDB" id="430364at2759"/>
<sequence length="469" mass="52782">MQRLGFSERPIDFALRQLLRELHLPRESQQIDRVMTAFATRYHACNPGLFFSADTVYAYAFALLLLHTDAHNPKVRTKITKPQFIARAQLMDDQGEIFEPVLDILYDNVTVAQFEYAPGVTRPPSADGASGIGAWFKRMFSAPPRPLSPTDLPSKEQYSYTLPGRQPRRPSASSPDDALDGHTLRLDEPSASPVSPTVPLVEPAEPPKVESIRLSGLKSHVKRRTSLRTGRPISGVIYETPGSPQPDPTGTALLRVDMAGRVFRKMDRHGNGRRGLVRWWKEIWMVLSGSRLYFFRLADDHSRPLAVQTVVPLRHGVAVVDKAYDKYPHVFRILAGDGSQILVKAPGDDSVAEWMAHINCAAAFKTMEIARRTAGQVHPARIERLEARLEKLDKKLADLDQKLARSLRLFKQLAVLVPLTRQGKARVVQHAQAVRETLKDLYLAEQRLICYKDVLELDLDIEYEITGHI</sequence>
<dbReference type="SMART" id="SM00233">
    <property type="entry name" value="PH"/>
    <property type="match status" value="1"/>
</dbReference>
<evidence type="ECO:0000256" key="2">
    <source>
        <dbReference type="ARBA" id="ARBA00022475"/>
    </source>
</evidence>
<name>A0A1Y1W2I1_9FUNG</name>
<comment type="caution">
    <text evidence="8">The sequence shown here is derived from an EMBL/GenBank/DDBJ whole genome shotgun (WGS) entry which is preliminary data.</text>
</comment>
<feature type="region of interest" description="Disordered" evidence="5">
    <location>
        <begin position="146"/>
        <end position="204"/>
    </location>
</feature>
<dbReference type="GO" id="GO:0005543">
    <property type="term" value="F:phospholipid binding"/>
    <property type="evidence" value="ECO:0007669"/>
    <property type="project" value="InterPro"/>
</dbReference>
<dbReference type="InterPro" id="IPR000904">
    <property type="entry name" value="Sec7_dom"/>
</dbReference>
<dbReference type="PANTHER" id="PTHR10663">
    <property type="entry name" value="GUANYL-NUCLEOTIDE EXCHANGE FACTOR"/>
    <property type="match status" value="1"/>
</dbReference>
<dbReference type="SMART" id="SM00222">
    <property type="entry name" value="Sec7"/>
    <property type="match status" value="1"/>
</dbReference>
<evidence type="ECO:0000256" key="5">
    <source>
        <dbReference type="SAM" id="MobiDB-lite"/>
    </source>
</evidence>
<evidence type="ECO:0000313" key="8">
    <source>
        <dbReference type="EMBL" id="ORX67485.1"/>
    </source>
</evidence>
<dbReference type="GO" id="GO:0005085">
    <property type="term" value="F:guanyl-nucleotide exchange factor activity"/>
    <property type="evidence" value="ECO:0007669"/>
    <property type="project" value="InterPro"/>
</dbReference>
<dbReference type="FunFam" id="1.10.1000.11:FF:000002">
    <property type="entry name" value="Cytohesin 1"/>
    <property type="match status" value="1"/>
</dbReference>
<keyword evidence="3" id="KW-0472">Membrane</keyword>
<dbReference type="InterPro" id="IPR011993">
    <property type="entry name" value="PH-like_dom_sf"/>
</dbReference>
<keyword evidence="4" id="KW-0175">Coiled coil</keyword>
<dbReference type="InterPro" id="IPR035999">
    <property type="entry name" value="Sec7_dom_sf"/>
</dbReference>
<dbReference type="InterPro" id="IPR023394">
    <property type="entry name" value="Sec7_C_sf"/>
</dbReference>
<dbReference type="InterPro" id="IPR001605">
    <property type="entry name" value="PH_dom-spectrin-type"/>
</dbReference>
<organism evidence="8 9">
    <name type="scientific">Linderina pennispora</name>
    <dbReference type="NCBI Taxonomy" id="61395"/>
    <lineage>
        <taxon>Eukaryota</taxon>
        <taxon>Fungi</taxon>
        <taxon>Fungi incertae sedis</taxon>
        <taxon>Zoopagomycota</taxon>
        <taxon>Kickxellomycotina</taxon>
        <taxon>Kickxellomycetes</taxon>
        <taxon>Kickxellales</taxon>
        <taxon>Kickxellaceae</taxon>
        <taxon>Linderina</taxon>
    </lineage>
</organism>
<reference evidence="8 9" key="1">
    <citation type="submission" date="2016-07" db="EMBL/GenBank/DDBJ databases">
        <title>Pervasive Adenine N6-methylation of Active Genes in Fungi.</title>
        <authorList>
            <consortium name="DOE Joint Genome Institute"/>
            <person name="Mondo S.J."/>
            <person name="Dannebaum R.O."/>
            <person name="Kuo R.C."/>
            <person name="Labutti K."/>
            <person name="Haridas S."/>
            <person name="Kuo A."/>
            <person name="Salamov A."/>
            <person name="Ahrendt S.R."/>
            <person name="Lipzen A."/>
            <person name="Sullivan W."/>
            <person name="Andreopoulos W.B."/>
            <person name="Clum A."/>
            <person name="Lindquist E."/>
            <person name="Daum C."/>
            <person name="Ramamoorthy G.K."/>
            <person name="Gryganskyi A."/>
            <person name="Culley D."/>
            <person name="Magnuson J.K."/>
            <person name="James T.Y."/>
            <person name="O'Malley M.A."/>
            <person name="Stajich J.E."/>
            <person name="Spatafora J.W."/>
            <person name="Visel A."/>
            <person name="Grigoriev I.V."/>
        </authorList>
    </citation>
    <scope>NUCLEOTIDE SEQUENCE [LARGE SCALE GENOMIC DNA]</scope>
    <source>
        <strain evidence="8 9">ATCC 12442</strain>
    </source>
</reference>
<accession>A0A1Y1W2I1</accession>
<dbReference type="SUPFAM" id="SSF48425">
    <property type="entry name" value="Sec7 domain"/>
    <property type="match status" value="1"/>
</dbReference>
<dbReference type="GO" id="GO:0005886">
    <property type="term" value="C:plasma membrane"/>
    <property type="evidence" value="ECO:0007669"/>
    <property type="project" value="UniProtKB-SubCell"/>
</dbReference>
<dbReference type="Pfam" id="PF15410">
    <property type="entry name" value="PH_9"/>
    <property type="match status" value="1"/>
</dbReference>
<evidence type="ECO:0000256" key="1">
    <source>
        <dbReference type="ARBA" id="ARBA00004236"/>
    </source>
</evidence>
<dbReference type="GeneID" id="63804886"/>
<dbReference type="Gene3D" id="2.30.29.30">
    <property type="entry name" value="Pleckstrin-homology domain (PH domain)/Phosphotyrosine-binding domain (PTB)"/>
    <property type="match status" value="1"/>
</dbReference>
<proteinExistence type="predicted"/>
<evidence type="ECO:0000313" key="9">
    <source>
        <dbReference type="Proteomes" id="UP000193922"/>
    </source>
</evidence>
<evidence type="ECO:0000259" key="6">
    <source>
        <dbReference type="PROSITE" id="PS50003"/>
    </source>
</evidence>
<gene>
    <name evidence="8" type="ORF">DL89DRAFT_269284</name>
</gene>
<dbReference type="PANTHER" id="PTHR10663:SF405">
    <property type="entry name" value="ARF GUANINE NUCLEOTIDE EXCHANGE FACTOR SYT1"/>
    <property type="match status" value="1"/>
</dbReference>